<sequence length="256" mass="29437">MFGSGCATKNIVEYPDSSQLENSEVIVSGKSDDTQQLDFLDDFKEEDNVQSNPFEGYNIFMTNFNDGLYFYAVNPVAHGYSNVIHKSIRKSISNLFHNMLYPARVVNNILQGKMLNAAEETSRFIINTTVGVFGLFDPAIKYLKLNPHNEDFGQTLGYWGVSSGYHVVLPFLGPSNLRDIFGMYSDSMFNPIEYYGKRVYNLSESYDYSLTVEAYKKLNYTSLHLGEYEELTKDAVQLYPYLKDIYEQYRNKLIKE</sequence>
<dbReference type="InterPro" id="IPR007428">
    <property type="entry name" value="MlaA"/>
</dbReference>
<evidence type="ECO:0000313" key="2">
    <source>
        <dbReference type="EMBL" id="VAY87487.1"/>
    </source>
</evidence>
<gene>
    <name evidence="2" type="ORF">MNB_ARC-1_418</name>
</gene>
<dbReference type="Pfam" id="PF04333">
    <property type="entry name" value="MlaA"/>
    <property type="match status" value="1"/>
</dbReference>
<dbReference type="PANTHER" id="PTHR30035:SF3">
    <property type="entry name" value="INTERMEMBRANE PHOSPHOLIPID TRANSPORT SYSTEM LIPOPROTEIN MLAA"/>
    <property type="match status" value="1"/>
</dbReference>
<organism evidence="2">
    <name type="scientific">hydrothermal vent metagenome</name>
    <dbReference type="NCBI Taxonomy" id="652676"/>
    <lineage>
        <taxon>unclassified sequences</taxon>
        <taxon>metagenomes</taxon>
        <taxon>ecological metagenomes</taxon>
    </lineage>
</organism>
<dbReference type="AlphaFoldDB" id="A0A3B1DT54"/>
<proteinExistence type="predicted"/>
<keyword evidence="1" id="KW-0732">Signal</keyword>
<dbReference type="PRINTS" id="PR01805">
    <property type="entry name" value="VACJLIPOPROT"/>
</dbReference>
<dbReference type="EMBL" id="UOYO01000026">
    <property type="protein sequence ID" value="VAY87487.1"/>
    <property type="molecule type" value="Genomic_DNA"/>
</dbReference>
<dbReference type="GO" id="GO:0120010">
    <property type="term" value="P:intermembrane phospholipid transfer"/>
    <property type="evidence" value="ECO:0007669"/>
    <property type="project" value="TreeGrafter"/>
</dbReference>
<name>A0A3B1DT54_9ZZZZ</name>
<accession>A0A3B1DT54</accession>
<dbReference type="GO" id="GO:0016020">
    <property type="term" value="C:membrane"/>
    <property type="evidence" value="ECO:0007669"/>
    <property type="project" value="InterPro"/>
</dbReference>
<dbReference type="PANTHER" id="PTHR30035">
    <property type="entry name" value="LIPOPROTEIN VACJ-RELATED"/>
    <property type="match status" value="1"/>
</dbReference>
<protein>
    <submittedName>
        <fullName evidence="2">Surface lipoprotein</fullName>
    </submittedName>
</protein>
<evidence type="ECO:0000256" key="1">
    <source>
        <dbReference type="ARBA" id="ARBA00022729"/>
    </source>
</evidence>
<keyword evidence="2" id="KW-0449">Lipoprotein</keyword>
<reference evidence="2" key="1">
    <citation type="submission" date="2018-10" db="EMBL/GenBank/DDBJ databases">
        <authorList>
            <person name="Aoki K."/>
        </authorList>
    </citation>
    <scope>NUCLEOTIDE SEQUENCE</scope>
</reference>